<sequence>MAAGRLTYQDRRRIAAGLAQDLSYAEIARRLDRPTSTVTREVMRGGGPREYRAEKAHRIAKARVPNAGSRPIPAPDSDGRDPEALREAETRLATLLVQTGLPTMPAGVLACLYTTDSGAVTAAELVSRLRVSAASVSTAVRYLEEQQLITREKGQGRKERYRIDEDVWYRAMIASANTNNLLADASREAADLLGAGTPAAERLDGMARFLRQVGEDLIRSAEHWRPRSALPAEHGERLD</sequence>
<reference evidence="4" key="1">
    <citation type="submission" date="2022-12" db="EMBL/GenBank/DDBJ databases">
        <title>Reference genome sequencing for broad-spectrum identification of bacterial and archaeal isolates by mass spectrometry.</title>
        <authorList>
            <person name="Sekiguchi Y."/>
            <person name="Tourlousse D.M."/>
        </authorList>
    </citation>
    <scope>NUCLEOTIDE SEQUENCE</scope>
    <source>
        <strain evidence="4">LLR39Z86</strain>
    </source>
</reference>
<dbReference type="InterPro" id="IPR025246">
    <property type="entry name" value="IS30-like_HTH"/>
</dbReference>
<evidence type="ECO:0000313" key="5">
    <source>
        <dbReference type="Proteomes" id="UP001144313"/>
    </source>
</evidence>
<dbReference type="Gene3D" id="1.10.10.10">
    <property type="entry name" value="Winged helix-like DNA-binding domain superfamily/Winged helix DNA-binding domain"/>
    <property type="match status" value="1"/>
</dbReference>
<dbReference type="GO" id="GO:0005829">
    <property type="term" value="C:cytosol"/>
    <property type="evidence" value="ECO:0007669"/>
    <property type="project" value="TreeGrafter"/>
</dbReference>
<comment type="caution">
    <text evidence="4">The sequence shown here is derived from an EMBL/GenBank/DDBJ whole genome shotgun (WGS) entry which is preliminary data.</text>
</comment>
<dbReference type="InterPro" id="IPR000835">
    <property type="entry name" value="HTH_MarR-typ"/>
</dbReference>
<dbReference type="PANTHER" id="PTHR10948">
    <property type="entry name" value="TRANSPOSASE"/>
    <property type="match status" value="1"/>
</dbReference>
<evidence type="ECO:0000259" key="2">
    <source>
        <dbReference type="Pfam" id="PF12802"/>
    </source>
</evidence>
<feature type="region of interest" description="Disordered" evidence="1">
    <location>
        <begin position="63"/>
        <end position="84"/>
    </location>
</feature>
<dbReference type="AlphaFoldDB" id="A0A9W6LHU9"/>
<feature type="domain" description="Transposase IS30-like HTH" evidence="3">
    <location>
        <begin position="5"/>
        <end position="45"/>
    </location>
</feature>
<feature type="domain" description="HTH marR-type" evidence="2">
    <location>
        <begin position="100"/>
        <end position="154"/>
    </location>
</feature>
<accession>A0A9W6LHU9</accession>
<dbReference type="InterPro" id="IPR036390">
    <property type="entry name" value="WH_DNA-bd_sf"/>
</dbReference>
<dbReference type="RefSeq" id="WP_270113367.1">
    <property type="nucleotide sequence ID" value="NZ_BAAAOL010000017.1"/>
</dbReference>
<dbReference type="SUPFAM" id="SSF46785">
    <property type="entry name" value="Winged helix' DNA-binding domain"/>
    <property type="match status" value="1"/>
</dbReference>
<evidence type="ECO:0000259" key="3">
    <source>
        <dbReference type="Pfam" id="PF13936"/>
    </source>
</evidence>
<proteinExistence type="predicted"/>
<dbReference type="PANTHER" id="PTHR10948:SF23">
    <property type="entry name" value="TRANSPOSASE INSI FOR INSERTION SEQUENCE ELEMENT IS30A-RELATED"/>
    <property type="match status" value="1"/>
</dbReference>
<dbReference type="InterPro" id="IPR036388">
    <property type="entry name" value="WH-like_DNA-bd_sf"/>
</dbReference>
<dbReference type="InterPro" id="IPR011991">
    <property type="entry name" value="ArsR-like_HTH"/>
</dbReference>
<dbReference type="CDD" id="cd00090">
    <property type="entry name" value="HTH_ARSR"/>
    <property type="match status" value="1"/>
</dbReference>
<dbReference type="Pfam" id="PF12802">
    <property type="entry name" value="MarR_2"/>
    <property type="match status" value="1"/>
</dbReference>
<evidence type="ECO:0000313" key="4">
    <source>
        <dbReference type="EMBL" id="GLI43036.1"/>
    </source>
</evidence>
<dbReference type="GO" id="GO:0032196">
    <property type="term" value="P:transposition"/>
    <property type="evidence" value="ECO:0007669"/>
    <property type="project" value="TreeGrafter"/>
</dbReference>
<dbReference type="Pfam" id="PF13936">
    <property type="entry name" value="HTH_38"/>
    <property type="match status" value="1"/>
</dbReference>
<evidence type="ECO:0000256" key="1">
    <source>
        <dbReference type="SAM" id="MobiDB-lite"/>
    </source>
</evidence>
<dbReference type="GO" id="GO:0004803">
    <property type="term" value="F:transposase activity"/>
    <property type="evidence" value="ECO:0007669"/>
    <property type="project" value="TreeGrafter"/>
</dbReference>
<gene>
    <name evidence="4" type="ORF">GALLR39Z86_28860</name>
</gene>
<dbReference type="InterPro" id="IPR051917">
    <property type="entry name" value="Transposase-Integrase"/>
</dbReference>
<protein>
    <submittedName>
        <fullName evidence="4">MarR family transcriptional regulator</fullName>
    </submittedName>
</protein>
<organism evidence="4 5">
    <name type="scientific">Glycomyces algeriensis</name>
    <dbReference type="NCBI Taxonomy" id="256037"/>
    <lineage>
        <taxon>Bacteria</taxon>
        <taxon>Bacillati</taxon>
        <taxon>Actinomycetota</taxon>
        <taxon>Actinomycetes</taxon>
        <taxon>Glycomycetales</taxon>
        <taxon>Glycomycetaceae</taxon>
        <taxon>Glycomyces</taxon>
    </lineage>
</organism>
<dbReference type="EMBL" id="BSDT01000001">
    <property type="protein sequence ID" value="GLI43036.1"/>
    <property type="molecule type" value="Genomic_DNA"/>
</dbReference>
<name>A0A9W6LHU9_9ACTN</name>
<keyword evidence="5" id="KW-1185">Reference proteome</keyword>
<dbReference type="Proteomes" id="UP001144313">
    <property type="component" value="Unassembled WGS sequence"/>
</dbReference>
<dbReference type="GO" id="GO:0003700">
    <property type="term" value="F:DNA-binding transcription factor activity"/>
    <property type="evidence" value="ECO:0007669"/>
    <property type="project" value="InterPro"/>
</dbReference>